<evidence type="ECO:0000313" key="3">
    <source>
        <dbReference type="Proteomes" id="UP000001811"/>
    </source>
</evidence>
<feature type="repeat" description="ANK" evidence="1">
    <location>
        <begin position="209"/>
        <end position="241"/>
    </location>
</feature>
<dbReference type="Bgee" id="ENSOCUG00000002002">
    <property type="expression patterns" value="Expressed in testis"/>
</dbReference>
<name>G1SGL1_RABIT</name>
<dbReference type="Gene3D" id="1.25.40.20">
    <property type="entry name" value="Ankyrin repeat-containing domain"/>
    <property type="match status" value="2"/>
</dbReference>
<dbReference type="Proteomes" id="UP000001811">
    <property type="component" value="Unplaced"/>
</dbReference>
<organism evidence="2 3">
    <name type="scientific">Oryctolagus cuniculus</name>
    <name type="common">Rabbit</name>
    <dbReference type="NCBI Taxonomy" id="9986"/>
    <lineage>
        <taxon>Eukaryota</taxon>
        <taxon>Metazoa</taxon>
        <taxon>Chordata</taxon>
        <taxon>Craniata</taxon>
        <taxon>Vertebrata</taxon>
        <taxon>Euteleostomi</taxon>
        <taxon>Mammalia</taxon>
        <taxon>Eutheria</taxon>
        <taxon>Euarchontoglires</taxon>
        <taxon>Glires</taxon>
        <taxon>Lagomorpha</taxon>
        <taxon>Leporidae</taxon>
        <taxon>Oryctolagus</taxon>
    </lineage>
</organism>
<evidence type="ECO:0000256" key="1">
    <source>
        <dbReference type="PROSITE-ProRule" id="PRU00023"/>
    </source>
</evidence>
<dbReference type="PANTHER" id="PTHR24147">
    <property type="entry name" value="ANKYRIN REPEAT DOMAIN 36-RELATED"/>
    <property type="match status" value="1"/>
</dbReference>
<dbReference type="InterPro" id="IPR002110">
    <property type="entry name" value="Ankyrin_rpt"/>
</dbReference>
<dbReference type="PROSITE" id="PS50088">
    <property type="entry name" value="ANK_REPEAT"/>
    <property type="match status" value="5"/>
</dbReference>
<dbReference type="PaxDb" id="9986-ENSOCUP00000021669"/>
<reference evidence="2" key="2">
    <citation type="submission" date="2025-08" db="UniProtKB">
        <authorList>
            <consortium name="Ensembl"/>
        </authorList>
    </citation>
    <scope>IDENTIFICATION</scope>
    <source>
        <strain evidence="2">Thorbecke</strain>
    </source>
</reference>
<reference evidence="2 3" key="1">
    <citation type="journal article" date="2011" name="Nature">
        <title>A high-resolution map of human evolutionary constraint using 29 mammals.</title>
        <authorList>
            <person name="Lindblad-Toh K."/>
            <person name="Garber M."/>
            <person name="Zuk O."/>
            <person name="Lin M.F."/>
            <person name="Parker B.J."/>
            <person name="Washietl S."/>
            <person name="Kheradpour P."/>
            <person name="Ernst J."/>
            <person name="Jordan G."/>
            <person name="Mauceli E."/>
            <person name="Ward L.D."/>
            <person name="Lowe C.B."/>
            <person name="Holloway A.K."/>
            <person name="Clamp M."/>
            <person name="Gnerre S."/>
            <person name="Alfoldi J."/>
            <person name="Beal K."/>
            <person name="Chang J."/>
            <person name="Clawson H."/>
            <person name="Cuff J."/>
            <person name="Di Palma F."/>
            <person name="Fitzgerald S."/>
            <person name="Flicek P."/>
            <person name="Guttman M."/>
            <person name="Hubisz M.J."/>
            <person name="Jaffe D.B."/>
            <person name="Jungreis I."/>
            <person name="Kent W.J."/>
            <person name="Kostka D."/>
            <person name="Lara M."/>
            <person name="Martins A.L."/>
            <person name="Massingham T."/>
            <person name="Moltke I."/>
            <person name="Raney B.J."/>
            <person name="Rasmussen M.D."/>
            <person name="Robinson J."/>
            <person name="Stark A."/>
            <person name="Vilella A.J."/>
            <person name="Wen J."/>
            <person name="Xie X."/>
            <person name="Zody M.C."/>
            <person name="Baldwin J."/>
            <person name="Bloom T."/>
            <person name="Chin C.W."/>
            <person name="Heiman D."/>
            <person name="Nicol R."/>
            <person name="Nusbaum C."/>
            <person name="Young S."/>
            <person name="Wilkinson J."/>
            <person name="Worley K.C."/>
            <person name="Kovar C.L."/>
            <person name="Muzny D.M."/>
            <person name="Gibbs R.A."/>
            <person name="Cree A."/>
            <person name="Dihn H.H."/>
            <person name="Fowler G."/>
            <person name="Jhangiani S."/>
            <person name="Joshi V."/>
            <person name="Lee S."/>
            <person name="Lewis L.R."/>
            <person name="Nazareth L.V."/>
            <person name="Okwuonu G."/>
            <person name="Santibanez J."/>
            <person name="Warren W.C."/>
            <person name="Mardis E.R."/>
            <person name="Weinstock G.M."/>
            <person name="Wilson R.K."/>
            <person name="Delehaunty K."/>
            <person name="Dooling D."/>
            <person name="Fronik C."/>
            <person name="Fulton L."/>
            <person name="Fulton B."/>
            <person name="Graves T."/>
            <person name="Minx P."/>
            <person name="Sodergren E."/>
            <person name="Birney E."/>
            <person name="Margulies E.H."/>
            <person name="Herrero J."/>
            <person name="Green E.D."/>
            <person name="Haussler D."/>
            <person name="Siepel A."/>
            <person name="Goldman N."/>
            <person name="Pollard K.S."/>
            <person name="Pedersen J.S."/>
            <person name="Lander E.S."/>
            <person name="Kellis M."/>
        </authorList>
    </citation>
    <scope>NUCLEOTIDE SEQUENCE [LARGE SCALE GENOMIC DNA]</scope>
    <source>
        <strain evidence="3">Thorbecke</strain>
    </source>
</reference>
<dbReference type="Pfam" id="PF00023">
    <property type="entry name" value="Ank"/>
    <property type="match status" value="1"/>
</dbReference>
<dbReference type="SMR" id="G1SGL1"/>
<dbReference type="GeneTree" id="ENSGT00940000153661"/>
<dbReference type="PRINTS" id="PR01415">
    <property type="entry name" value="ANKYRIN"/>
</dbReference>
<dbReference type="HOGENOM" id="CLU_000134_9_1_1"/>
<reference evidence="2" key="3">
    <citation type="submission" date="2025-09" db="UniProtKB">
        <authorList>
            <consortium name="Ensembl"/>
        </authorList>
    </citation>
    <scope>IDENTIFICATION</scope>
    <source>
        <strain evidence="2">Thorbecke</strain>
    </source>
</reference>
<dbReference type="PANTHER" id="PTHR24147:SF64">
    <property type="entry name" value="ANKYRIN REPEAT DOMAIN-CONTAINING PROTEIN 19-RELATED"/>
    <property type="match status" value="1"/>
</dbReference>
<dbReference type="Pfam" id="PF12796">
    <property type="entry name" value="Ank_2"/>
    <property type="match status" value="2"/>
</dbReference>
<sequence length="312" mass="34832">MPPPHTLFRSLYVSVYYPSTALGVPACRQWNLADALTIGCDCDFRDHGNVFSSANLLGEISNGIEAQFGYHIRRKELRKLHKAASEGDVARVQHLCLLKKNLDEALALSFHRTALHLACASGHSEVVMLLLERKCMINVTDNDNMTPLMKAVQSHEEKCARILLNHGADPNIIDENGNTALHYAAYCENVGIAKQLLLRSADIEVRNKDGFTPLLLAIYENGEEIAEFLIKKGANIHAVDKIKRTALMLAAQYRSTRIVRLLLEKGIDASCLNMYGWPAEKFALVTFNLKHFSVKGHLDICDTTYGPYKIIN</sequence>
<dbReference type="SUPFAM" id="SSF48403">
    <property type="entry name" value="Ankyrin repeat"/>
    <property type="match status" value="1"/>
</dbReference>
<dbReference type="eggNOG" id="KOG0504">
    <property type="taxonomic scope" value="Eukaryota"/>
</dbReference>
<keyword evidence="1" id="KW-0040">ANK repeat</keyword>
<dbReference type="InterPro" id="IPR050657">
    <property type="entry name" value="Ankyrin_repeat_domain"/>
</dbReference>
<feature type="repeat" description="ANK" evidence="1">
    <location>
        <begin position="176"/>
        <end position="208"/>
    </location>
</feature>
<protein>
    <submittedName>
        <fullName evidence="2">Uncharacterized protein</fullName>
    </submittedName>
</protein>
<keyword evidence="3" id="KW-1185">Reference proteome</keyword>
<evidence type="ECO:0000313" key="2">
    <source>
        <dbReference type="Ensembl" id="ENSOCUP00000001726.3"/>
    </source>
</evidence>
<dbReference type="Ensembl" id="ENSOCUT00000002000.4">
    <property type="protein sequence ID" value="ENSOCUP00000001726.3"/>
    <property type="gene ID" value="ENSOCUG00000002002.4"/>
</dbReference>
<dbReference type="InParanoid" id="G1SGL1"/>
<feature type="repeat" description="ANK" evidence="1">
    <location>
        <begin position="110"/>
        <end position="142"/>
    </location>
</feature>
<dbReference type="PROSITE" id="PS50297">
    <property type="entry name" value="ANK_REP_REGION"/>
    <property type="match status" value="5"/>
</dbReference>
<feature type="repeat" description="ANK" evidence="1">
    <location>
        <begin position="242"/>
        <end position="274"/>
    </location>
</feature>
<dbReference type="AlphaFoldDB" id="G1SGL1"/>
<dbReference type="STRING" id="9986.ENSOCUP00000001726"/>
<feature type="repeat" description="ANK" evidence="1">
    <location>
        <begin position="143"/>
        <end position="175"/>
    </location>
</feature>
<accession>G1SGL1</accession>
<dbReference type="InterPro" id="IPR036770">
    <property type="entry name" value="Ankyrin_rpt-contain_sf"/>
</dbReference>
<dbReference type="SMART" id="SM00248">
    <property type="entry name" value="ANK"/>
    <property type="match status" value="5"/>
</dbReference>
<proteinExistence type="predicted"/>